<feature type="compositionally biased region" description="Basic and acidic residues" evidence="1">
    <location>
        <begin position="82"/>
        <end position="94"/>
    </location>
</feature>
<keyword evidence="3" id="KW-1185">Reference proteome</keyword>
<sequence length="126" mass="13291">MLPYGNLSGRPPEEGVPVVVTPTLERPASPMMLKDQWLVKKGKRNSNGGFDEVPTGMDTNGEASSHNGLHGDKVTGLGDESVDGRQHDETHVPDKATYASVVSKGSTFSGSKDSSEATAIAECEYG</sequence>
<evidence type="ECO:0000256" key="1">
    <source>
        <dbReference type="SAM" id="MobiDB-lite"/>
    </source>
</evidence>
<reference evidence="2 3" key="1">
    <citation type="journal article" date="2024" name="G3 (Bethesda)">
        <title>Genome assembly of Hibiscus sabdariffa L. provides insights into metabolisms of medicinal natural products.</title>
        <authorList>
            <person name="Kim T."/>
        </authorList>
    </citation>
    <scope>NUCLEOTIDE SEQUENCE [LARGE SCALE GENOMIC DNA]</scope>
    <source>
        <strain evidence="2">TK-2024</strain>
        <tissue evidence="2">Old leaves</tissue>
    </source>
</reference>
<feature type="compositionally biased region" description="Polar residues" evidence="1">
    <location>
        <begin position="57"/>
        <end position="67"/>
    </location>
</feature>
<feature type="compositionally biased region" description="Polar residues" evidence="1">
    <location>
        <begin position="103"/>
        <end position="112"/>
    </location>
</feature>
<evidence type="ECO:0000313" key="3">
    <source>
        <dbReference type="Proteomes" id="UP001472677"/>
    </source>
</evidence>
<comment type="caution">
    <text evidence="2">The sequence shown here is derived from an EMBL/GenBank/DDBJ whole genome shotgun (WGS) entry which is preliminary data.</text>
</comment>
<protein>
    <submittedName>
        <fullName evidence="2">Uncharacterized protein</fullName>
    </submittedName>
</protein>
<proteinExistence type="predicted"/>
<name>A0ABR2D6Y9_9ROSI</name>
<accession>A0ABR2D6Y9</accession>
<evidence type="ECO:0000313" key="2">
    <source>
        <dbReference type="EMBL" id="KAK8530784.1"/>
    </source>
</evidence>
<dbReference type="Proteomes" id="UP001472677">
    <property type="component" value="Unassembled WGS sequence"/>
</dbReference>
<organism evidence="2 3">
    <name type="scientific">Hibiscus sabdariffa</name>
    <name type="common">roselle</name>
    <dbReference type="NCBI Taxonomy" id="183260"/>
    <lineage>
        <taxon>Eukaryota</taxon>
        <taxon>Viridiplantae</taxon>
        <taxon>Streptophyta</taxon>
        <taxon>Embryophyta</taxon>
        <taxon>Tracheophyta</taxon>
        <taxon>Spermatophyta</taxon>
        <taxon>Magnoliopsida</taxon>
        <taxon>eudicotyledons</taxon>
        <taxon>Gunneridae</taxon>
        <taxon>Pentapetalae</taxon>
        <taxon>rosids</taxon>
        <taxon>malvids</taxon>
        <taxon>Malvales</taxon>
        <taxon>Malvaceae</taxon>
        <taxon>Malvoideae</taxon>
        <taxon>Hibiscus</taxon>
    </lineage>
</organism>
<gene>
    <name evidence="2" type="ORF">V6N12_013285</name>
</gene>
<dbReference type="EMBL" id="JBBPBM010000035">
    <property type="protein sequence ID" value="KAK8530784.1"/>
    <property type="molecule type" value="Genomic_DNA"/>
</dbReference>
<feature type="region of interest" description="Disordered" evidence="1">
    <location>
        <begin position="31"/>
        <end position="126"/>
    </location>
</feature>